<evidence type="ECO:0000313" key="6">
    <source>
        <dbReference type="Proteomes" id="UP000294927"/>
    </source>
</evidence>
<comment type="caution">
    <text evidence="5">The sequence shown here is derived from an EMBL/GenBank/DDBJ whole genome shotgun (WGS) entry which is preliminary data.</text>
</comment>
<evidence type="ECO:0000259" key="3">
    <source>
        <dbReference type="Pfam" id="PF09972"/>
    </source>
</evidence>
<dbReference type="EMBL" id="SOCP01000029">
    <property type="protein sequence ID" value="TDV37579.1"/>
    <property type="molecule type" value="Genomic_DNA"/>
</dbReference>
<keyword evidence="2" id="KW-0472">Membrane</keyword>
<feature type="transmembrane region" description="Helical" evidence="2">
    <location>
        <begin position="281"/>
        <end position="300"/>
    </location>
</feature>
<dbReference type="InterPro" id="IPR048389">
    <property type="entry name" value="YciQ-like_C"/>
</dbReference>
<dbReference type="InterPro" id="IPR018702">
    <property type="entry name" value="DUF2207"/>
</dbReference>
<name>A0A4R7URS3_9PSEU</name>
<keyword evidence="2" id="KW-1133">Transmembrane helix</keyword>
<dbReference type="Proteomes" id="UP000294927">
    <property type="component" value="Unassembled WGS sequence"/>
</dbReference>
<evidence type="ECO:0000313" key="5">
    <source>
        <dbReference type="EMBL" id="TDV37579.1"/>
    </source>
</evidence>
<feature type="transmembrane region" description="Helical" evidence="2">
    <location>
        <begin position="467"/>
        <end position="484"/>
    </location>
</feature>
<protein>
    <submittedName>
        <fullName evidence="5">Putative membrane protein DUF2207</fullName>
    </submittedName>
</protein>
<feature type="region of interest" description="Disordered" evidence="1">
    <location>
        <begin position="37"/>
        <end position="80"/>
    </location>
</feature>
<organism evidence="5 6">
    <name type="scientific">Actinophytocola oryzae</name>
    <dbReference type="NCBI Taxonomy" id="502181"/>
    <lineage>
        <taxon>Bacteria</taxon>
        <taxon>Bacillati</taxon>
        <taxon>Actinomycetota</taxon>
        <taxon>Actinomycetes</taxon>
        <taxon>Pseudonocardiales</taxon>
        <taxon>Pseudonocardiaceae</taxon>
    </lineage>
</organism>
<evidence type="ECO:0000256" key="2">
    <source>
        <dbReference type="SAM" id="Phobius"/>
    </source>
</evidence>
<keyword evidence="2" id="KW-0812">Transmembrane</keyword>
<proteinExistence type="predicted"/>
<evidence type="ECO:0000256" key="1">
    <source>
        <dbReference type="SAM" id="MobiDB-lite"/>
    </source>
</evidence>
<dbReference type="Pfam" id="PF09972">
    <property type="entry name" value="DUF2207"/>
    <property type="match status" value="1"/>
</dbReference>
<reference evidence="5 6" key="1">
    <citation type="submission" date="2019-03" db="EMBL/GenBank/DDBJ databases">
        <title>Genomic Encyclopedia of Archaeal and Bacterial Type Strains, Phase II (KMG-II): from individual species to whole genera.</title>
        <authorList>
            <person name="Goeker M."/>
        </authorList>
    </citation>
    <scope>NUCLEOTIDE SEQUENCE [LARGE SCALE GENOMIC DNA]</scope>
    <source>
        <strain evidence="5 6">DSM 45499</strain>
    </source>
</reference>
<dbReference type="AlphaFoldDB" id="A0A4R7URS3"/>
<feature type="domain" description="Predicted membrane protein YciQ-like C-terminal" evidence="4">
    <location>
        <begin position="329"/>
        <end position="545"/>
    </location>
</feature>
<evidence type="ECO:0000259" key="4">
    <source>
        <dbReference type="Pfam" id="PF20990"/>
    </source>
</evidence>
<accession>A0A4R7URS3</accession>
<feature type="domain" description="DUF2207" evidence="3">
    <location>
        <begin position="90"/>
        <end position="248"/>
    </location>
</feature>
<gene>
    <name evidence="5" type="ORF">CLV71_12942</name>
</gene>
<keyword evidence="6" id="KW-1185">Reference proteome</keyword>
<sequence length="591" mass="62377">MGTALSSAGVLAKWGIPGAAVAAICVLVGLGQSAGAQPTLPSDPKPPSSVPSLKPPGKPSLDPSMLNPPKSRSAGAPLPGGVKPLLPESINIALKLERDGSLSVSEQIFVQARKSMTRRAPLRIKAGDEQDRVFTVRDVRVSGNATTEIAGDEFVIRVGEGATTIRYKVDGAVTDLDGRQEVRWQVASGWDTKVRFLRASFIAPERPRSVSCLAGAFGTDSKCGVALTDESQVLRVEQEGLPVGERVDLTVELPARTVGANARFDDIGTAGAFGLTTASGVGLGALVLALVGGFMLLWLARGRDARALATDVGPVELLMTGDGGRVAFASPDGVLPGQVGTVVDERVDVSDVAATVVDLAVRNYLFIRETGQGEWALVRRNPPDASLTDYERTVYRQLLGDAAEVPVTGLRVDLGAVRDAMYTDVVSREWFARRPDHDRSLWSIVGVLLAFLGVVATVVLALTVGNALLGLALVVGGLGLALGARMMPARTRRGSVLVQQVRGLLSYLRATDASTIPAVDREMVLSRSLPYAVVLGEVEGWVRRFADLDTSADGTPGIYWYETGSPAEFPARFAAFLMALDRALGGAQPPR</sequence>
<feature type="transmembrane region" description="Helical" evidence="2">
    <location>
        <begin position="441"/>
        <end position="461"/>
    </location>
</feature>
<dbReference type="Pfam" id="PF20990">
    <property type="entry name" value="DUF2207_C"/>
    <property type="match status" value="1"/>
</dbReference>
<feature type="compositionally biased region" description="Pro residues" evidence="1">
    <location>
        <begin position="41"/>
        <end position="58"/>
    </location>
</feature>